<feature type="domain" description="Chemokine interleukin-8-like" evidence="3">
    <location>
        <begin position="28"/>
        <end position="86"/>
    </location>
</feature>
<evidence type="ECO:0000313" key="5">
    <source>
        <dbReference type="Proteomes" id="UP001488805"/>
    </source>
</evidence>
<dbReference type="PANTHER" id="PTHR12015:SF198">
    <property type="entry name" value="PLATELET BASIC PROTEIN"/>
    <property type="match status" value="1"/>
</dbReference>
<keyword evidence="2" id="KW-0732">Signal</keyword>
<dbReference type="GO" id="GO:0006955">
    <property type="term" value="P:immune response"/>
    <property type="evidence" value="ECO:0007669"/>
    <property type="project" value="InterPro"/>
</dbReference>
<protein>
    <recommendedName>
        <fullName evidence="3">Chemokine interleukin-8-like domain-containing protein</fullName>
    </recommendedName>
</protein>
<comment type="caution">
    <text evidence="4">The sequence shown here is derived from an EMBL/GenBank/DDBJ whole genome shotgun (WGS) entry which is preliminary data.</text>
</comment>
<dbReference type="SUPFAM" id="SSF54117">
    <property type="entry name" value="Interleukin 8-like chemokines"/>
    <property type="match status" value="1"/>
</dbReference>
<feature type="chain" id="PRO_5043799830" description="Chemokine interleukin-8-like domain-containing protein" evidence="2">
    <location>
        <begin position="20"/>
        <end position="102"/>
    </location>
</feature>
<evidence type="ECO:0000259" key="3">
    <source>
        <dbReference type="SMART" id="SM00199"/>
    </source>
</evidence>
<dbReference type="PANTHER" id="PTHR12015">
    <property type="entry name" value="SMALL INDUCIBLE CYTOKINE A"/>
    <property type="match status" value="1"/>
</dbReference>
<dbReference type="AlphaFoldDB" id="A0AAW1G696"/>
<dbReference type="Gene3D" id="2.40.50.40">
    <property type="match status" value="1"/>
</dbReference>
<organism evidence="4 5">
    <name type="scientific">Zoarces viviparus</name>
    <name type="common">Viviparous eelpout</name>
    <name type="synonym">Blennius viviparus</name>
    <dbReference type="NCBI Taxonomy" id="48416"/>
    <lineage>
        <taxon>Eukaryota</taxon>
        <taxon>Metazoa</taxon>
        <taxon>Chordata</taxon>
        <taxon>Craniata</taxon>
        <taxon>Vertebrata</taxon>
        <taxon>Euteleostomi</taxon>
        <taxon>Actinopterygii</taxon>
        <taxon>Neopterygii</taxon>
        <taxon>Teleostei</taxon>
        <taxon>Neoteleostei</taxon>
        <taxon>Acanthomorphata</taxon>
        <taxon>Eupercaria</taxon>
        <taxon>Perciformes</taxon>
        <taxon>Cottioidei</taxon>
        <taxon>Zoarcales</taxon>
        <taxon>Zoarcidae</taxon>
        <taxon>Zoarcinae</taxon>
        <taxon>Zoarces</taxon>
    </lineage>
</organism>
<dbReference type="Proteomes" id="UP001488805">
    <property type="component" value="Unassembled WGS sequence"/>
</dbReference>
<dbReference type="SMART" id="SM00199">
    <property type="entry name" value="SCY"/>
    <property type="match status" value="1"/>
</dbReference>
<proteinExistence type="predicted"/>
<evidence type="ECO:0000313" key="4">
    <source>
        <dbReference type="EMBL" id="KAK9542273.1"/>
    </source>
</evidence>
<gene>
    <name evidence="4" type="ORF">VZT92_000148</name>
</gene>
<dbReference type="InterPro" id="IPR036048">
    <property type="entry name" value="Interleukin_8-like_sf"/>
</dbReference>
<dbReference type="GO" id="GO:0005615">
    <property type="term" value="C:extracellular space"/>
    <property type="evidence" value="ECO:0007669"/>
    <property type="project" value="UniProtKB-KW"/>
</dbReference>
<evidence type="ECO:0000256" key="1">
    <source>
        <dbReference type="ARBA" id="ARBA00022514"/>
    </source>
</evidence>
<name>A0AAW1G696_ZOAVI</name>
<reference evidence="4 5" key="1">
    <citation type="journal article" date="2024" name="Genome Biol. Evol.">
        <title>Chromosome-level genome assembly of the viviparous eelpout Zoarces viviparus.</title>
        <authorList>
            <person name="Fuhrmann N."/>
            <person name="Brasseur M.V."/>
            <person name="Bakowski C.E."/>
            <person name="Podsiadlowski L."/>
            <person name="Prost S."/>
            <person name="Krehenwinkel H."/>
            <person name="Mayer C."/>
        </authorList>
    </citation>
    <scope>NUCLEOTIDE SEQUENCE [LARGE SCALE GENOMIC DNA]</scope>
    <source>
        <strain evidence="4">NO-MEL_2022_Ind0_liver</strain>
    </source>
</reference>
<accession>A0AAW1G696</accession>
<dbReference type="EMBL" id="JBCEZU010000001">
    <property type="protein sequence ID" value="KAK9542273.1"/>
    <property type="molecule type" value="Genomic_DNA"/>
</dbReference>
<dbReference type="InterPro" id="IPR001811">
    <property type="entry name" value="Chemokine_IL8-like_dom"/>
</dbReference>
<dbReference type="InterPro" id="IPR039809">
    <property type="entry name" value="Chemokine_b/g/d"/>
</dbReference>
<keyword evidence="1" id="KW-0202">Cytokine</keyword>
<evidence type="ECO:0000256" key="2">
    <source>
        <dbReference type="SAM" id="SignalP"/>
    </source>
</evidence>
<keyword evidence="5" id="KW-1185">Reference proteome</keyword>
<dbReference type="GO" id="GO:0008009">
    <property type="term" value="F:chemokine activity"/>
    <property type="evidence" value="ECO:0007669"/>
    <property type="project" value="InterPro"/>
</dbReference>
<sequence>MKTLVPLVLLICFLAHISAAPVAPSVPRDGCCRGHDRKHIPKGRVAHVGMTPSDCRSKSIIITTVCKKKFCIDPDWDWAKKLLREFKKPASTTAEPKCSYKI</sequence>
<dbReference type="Pfam" id="PF00048">
    <property type="entry name" value="IL8"/>
    <property type="match status" value="1"/>
</dbReference>
<feature type="signal peptide" evidence="2">
    <location>
        <begin position="1"/>
        <end position="19"/>
    </location>
</feature>